<dbReference type="RefSeq" id="WP_239676336.1">
    <property type="nucleotide sequence ID" value="NZ_CP070499.1"/>
</dbReference>
<evidence type="ECO:0000256" key="4">
    <source>
        <dbReference type="ARBA" id="ARBA00022989"/>
    </source>
</evidence>
<feature type="transmembrane region" description="Helical" evidence="6">
    <location>
        <begin position="40"/>
        <end position="60"/>
    </location>
</feature>
<dbReference type="PROSITE" id="PS50850">
    <property type="entry name" value="MFS"/>
    <property type="match status" value="1"/>
</dbReference>
<dbReference type="GO" id="GO:0005886">
    <property type="term" value="C:plasma membrane"/>
    <property type="evidence" value="ECO:0007669"/>
    <property type="project" value="UniProtKB-SubCell"/>
</dbReference>
<feature type="transmembrane region" description="Helical" evidence="6">
    <location>
        <begin position="199"/>
        <end position="219"/>
    </location>
</feature>
<dbReference type="SUPFAM" id="SSF103473">
    <property type="entry name" value="MFS general substrate transporter"/>
    <property type="match status" value="1"/>
</dbReference>
<keyword evidence="9" id="KW-1185">Reference proteome</keyword>
<keyword evidence="4 6" id="KW-1133">Transmembrane helix</keyword>
<accession>A0A895YI25</accession>
<feature type="transmembrane region" description="Helical" evidence="6">
    <location>
        <begin position="264"/>
        <end position="281"/>
    </location>
</feature>
<evidence type="ECO:0000256" key="3">
    <source>
        <dbReference type="ARBA" id="ARBA00022692"/>
    </source>
</evidence>
<dbReference type="InterPro" id="IPR036259">
    <property type="entry name" value="MFS_trans_sf"/>
</dbReference>
<dbReference type="InterPro" id="IPR050189">
    <property type="entry name" value="MFS_Efflux_Transporters"/>
</dbReference>
<evidence type="ECO:0000256" key="2">
    <source>
        <dbReference type="ARBA" id="ARBA00022475"/>
    </source>
</evidence>
<dbReference type="GO" id="GO:0022857">
    <property type="term" value="F:transmembrane transporter activity"/>
    <property type="evidence" value="ECO:0007669"/>
    <property type="project" value="InterPro"/>
</dbReference>
<evidence type="ECO:0000256" key="5">
    <source>
        <dbReference type="ARBA" id="ARBA00023136"/>
    </source>
</evidence>
<dbReference type="InterPro" id="IPR020846">
    <property type="entry name" value="MFS_dom"/>
</dbReference>
<feature type="transmembrane region" description="Helical" evidence="6">
    <location>
        <begin position="287"/>
        <end position="309"/>
    </location>
</feature>
<dbReference type="AlphaFoldDB" id="A0A895YI25"/>
<comment type="subcellular location">
    <subcellularLocation>
        <location evidence="1">Cell membrane</location>
        <topology evidence="1">Multi-pass membrane protein</topology>
    </subcellularLocation>
</comment>
<dbReference type="Proteomes" id="UP000662857">
    <property type="component" value="Chromosome"/>
</dbReference>
<dbReference type="PANTHER" id="PTHR43124:SF3">
    <property type="entry name" value="CHLORAMPHENICOL EFFLUX PUMP RV0191"/>
    <property type="match status" value="1"/>
</dbReference>
<feature type="transmembrane region" description="Helical" evidence="6">
    <location>
        <begin position="126"/>
        <end position="148"/>
    </location>
</feature>
<evidence type="ECO:0000259" key="7">
    <source>
        <dbReference type="PROSITE" id="PS50850"/>
    </source>
</evidence>
<feature type="transmembrane region" description="Helical" evidence="6">
    <location>
        <begin position="154"/>
        <end position="174"/>
    </location>
</feature>
<gene>
    <name evidence="8" type="ORF">JQS43_22305</name>
</gene>
<protein>
    <submittedName>
        <fullName evidence="8">MFS transporter</fullName>
    </submittedName>
</protein>
<organism evidence="8 9">
    <name type="scientific">Natronosporangium hydrolyticum</name>
    <dbReference type="NCBI Taxonomy" id="2811111"/>
    <lineage>
        <taxon>Bacteria</taxon>
        <taxon>Bacillati</taxon>
        <taxon>Actinomycetota</taxon>
        <taxon>Actinomycetes</taxon>
        <taxon>Micromonosporales</taxon>
        <taxon>Micromonosporaceae</taxon>
        <taxon>Natronosporangium</taxon>
    </lineage>
</organism>
<keyword evidence="3 6" id="KW-0812">Transmembrane</keyword>
<keyword evidence="5 6" id="KW-0472">Membrane</keyword>
<name>A0A895YI25_9ACTN</name>
<feature type="domain" description="Major facilitator superfamily (MFS) profile" evidence="7">
    <location>
        <begin position="1"/>
        <end position="375"/>
    </location>
</feature>
<dbReference type="InterPro" id="IPR011701">
    <property type="entry name" value="MFS"/>
</dbReference>
<evidence type="ECO:0000313" key="8">
    <source>
        <dbReference type="EMBL" id="QSB14216.1"/>
    </source>
</evidence>
<proteinExistence type="predicted"/>
<reference evidence="8" key="1">
    <citation type="submission" date="2021-02" db="EMBL/GenBank/DDBJ databases">
        <title>Natrosporangium hydrolyticum gen. nov., sp. nov, a haloalkaliphilic actinobacterium from a soda solonchak soil.</title>
        <authorList>
            <person name="Sorokin D.Y."/>
            <person name="Khijniak T.V."/>
            <person name="Zakharycheva A.P."/>
            <person name="Boueva O.V."/>
            <person name="Ariskina E.V."/>
            <person name="Hahnke R.L."/>
            <person name="Bunk B."/>
            <person name="Sproer C."/>
            <person name="Schumann P."/>
            <person name="Evtushenko L.I."/>
            <person name="Kublanov I.V."/>
        </authorList>
    </citation>
    <scope>NUCLEOTIDE SEQUENCE</scope>
    <source>
        <strain evidence="8">DSM 106523</strain>
    </source>
</reference>
<feature type="transmembrane region" description="Helical" evidence="6">
    <location>
        <begin position="352"/>
        <end position="370"/>
    </location>
</feature>
<dbReference type="Gene3D" id="1.20.1250.20">
    <property type="entry name" value="MFS general substrate transporter like domains"/>
    <property type="match status" value="2"/>
</dbReference>
<evidence type="ECO:0000256" key="6">
    <source>
        <dbReference type="SAM" id="Phobius"/>
    </source>
</evidence>
<feature type="transmembrane region" description="Helical" evidence="6">
    <location>
        <begin position="90"/>
        <end position="114"/>
    </location>
</feature>
<feature type="transmembrane region" description="Helical" evidence="6">
    <location>
        <begin position="321"/>
        <end position="346"/>
    </location>
</feature>
<keyword evidence="2" id="KW-1003">Cell membrane</keyword>
<evidence type="ECO:0000313" key="9">
    <source>
        <dbReference type="Proteomes" id="UP000662857"/>
    </source>
</evidence>
<dbReference type="PANTHER" id="PTHR43124">
    <property type="entry name" value="PURINE EFFLUX PUMP PBUE"/>
    <property type="match status" value="1"/>
</dbReference>
<evidence type="ECO:0000256" key="1">
    <source>
        <dbReference type="ARBA" id="ARBA00004651"/>
    </source>
</evidence>
<dbReference type="EMBL" id="CP070499">
    <property type="protein sequence ID" value="QSB14216.1"/>
    <property type="molecule type" value="Genomic_DNA"/>
</dbReference>
<feature type="transmembrane region" description="Helical" evidence="6">
    <location>
        <begin position="67"/>
        <end position="84"/>
    </location>
</feature>
<dbReference type="KEGG" id="nhy:JQS43_22305"/>
<feature type="transmembrane region" description="Helical" evidence="6">
    <location>
        <begin position="231"/>
        <end position="252"/>
    </location>
</feature>
<dbReference type="Pfam" id="PF07690">
    <property type="entry name" value="MFS_1"/>
    <property type="match status" value="1"/>
</dbReference>
<sequence length="376" mass="37760">MGSAGLLALVATYGIGRQAYGLFVPTFRQEFSLSLDVLGFYASAAQAGYLVATVVTGVLTARFGPRVPVVAGCLLLAVGAAVAASAPGPVLLAVGIIAAGTSAGGAWAPFSDAVSNQVPLSGSRRALALVNAGSPVGLVVASGLVLVAGDQWRAAWWGFAVIGLVAAAVAWRVLSPAGAGPAVASPRPRIGWFFHTRSVRLFVVTVGVSITSGAFFAYAPDTAQADGLGSWIGPAMWAALGVAGAAVGVFGGGIADRYGLRRPLAVALVMVGASTLLLLVAPGSVAAALGSAALFGIGFTTGFAFVVMWSQQVFHDRPTTGFTLVIIFIAAGFIIGPSLFGVLATYVGRPEALLAAAVPALLVALVPPAAEDRFRA</sequence>